<dbReference type="CDD" id="cd03352">
    <property type="entry name" value="LbH_LpxD"/>
    <property type="match status" value="1"/>
</dbReference>
<accession>A0ABU4S0U7</accession>
<comment type="subunit">
    <text evidence="7">Homotrimer.</text>
</comment>
<reference evidence="9 10" key="1">
    <citation type="submission" date="2023-11" db="EMBL/GenBank/DDBJ databases">
        <title>Gilvimarinus fulvus sp. nov., isolated from the surface of Kelp.</title>
        <authorList>
            <person name="Sun Y.Y."/>
            <person name="Gong Y."/>
            <person name="Du Z.J."/>
        </authorList>
    </citation>
    <scope>NUCLEOTIDE SEQUENCE [LARGE SCALE GENOMIC DNA]</scope>
    <source>
        <strain evidence="9 10">SDUM040013</strain>
    </source>
</reference>
<keyword evidence="4 7" id="KW-0677">Repeat</keyword>
<dbReference type="Gene3D" id="3.40.1390.10">
    <property type="entry name" value="MurE/MurF, N-terminal domain"/>
    <property type="match status" value="1"/>
</dbReference>
<keyword evidence="10" id="KW-1185">Reference proteome</keyword>
<keyword evidence="6 7" id="KW-0012">Acyltransferase</keyword>
<comment type="function">
    <text evidence="7">Catalyzes the N-acylation of UDP-3-O-acylglucosamine using 3-hydroxyacyl-ACP as the acyl donor. Is involved in the biosynthesis of lipid A, a phosphorylated glycolipid that anchors the lipopolysaccharide to the outer membrane of the cell.</text>
</comment>
<dbReference type="PANTHER" id="PTHR43378">
    <property type="entry name" value="UDP-3-O-ACYLGLUCOSAMINE N-ACYLTRANSFERASE"/>
    <property type="match status" value="1"/>
</dbReference>
<feature type="domain" description="UDP-3-O-[3-hydroxymyristoyl] glucosamine N-acyltransferase non-repeat region" evidence="8">
    <location>
        <begin position="24"/>
        <end position="89"/>
    </location>
</feature>
<evidence type="ECO:0000256" key="7">
    <source>
        <dbReference type="HAMAP-Rule" id="MF_00523"/>
    </source>
</evidence>
<dbReference type="InterPro" id="IPR020573">
    <property type="entry name" value="UDP_GlcNAc_AcTrfase_non-rep"/>
</dbReference>
<name>A0ABU4S0U7_9GAMM</name>
<dbReference type="InterPro" id="IPR011004">
    <property type="entry name" value="Trimer_LpxA-like_sf"/>
</dbReference>
<dbReference type="InterPro" id="IPR001451">
    <property type="entry name" value="Hexapep"/>
</dbReference>
<comment type="pathway">
    <text evidence="7">Bacterial outer membrane biogenesis; LPS lipid A biosynthesis.</text>
</comment>
<dbReference type="Proteomes" id="UP001273505">
    <property type="component" value="Unassembled WGS sequence"/>
</dbReference>
<dbReference type="PROSITE" id="PS00101">
    <property type="entry name" value="HEXAPEP_TRANSFERASES"/>
    <property type="match status" value="1"/>
</dbReference>
<evidence type="ECO:0000256" key="3">
    <source>
        <dbReference type="ARBA" id="ARBA00022679"/>
    </source>
</evidence>
<keyword evidence="5 7" id="KW-0443">Lipid metabolism</keyword>
<dbReference type="Gene3D" id="1.20.5.170">
    <property type="match status" value="1"/>
</dbReference>
<dbReference type="Pfam" id="PF00132">
    <property type="entry name" value="Hexapep"/>
    <property type="match status" value="2"/>
</dbReference>
<dbReference type="GO" id="GO:0103118">
    <property type="term" value="F:UDP-3-O-[(3R)-3-hydroxyacyl]-glucosamine N-acyltransferase activity"/>
    <property type="evidence" value="ECO:0007669"/>
    <property type="project" value="UniProtKB-EC"/>
</dbReference>
<keyword evidence="1 7" id="KW-0444">Lipid biosynthesis</keyword>
<evidence type="ECO:0000256" key="2">
    <source>
        <dbReference type="ARBA" id="ARBA00022556"/>
    </source>
</evidence>
<protein>
    <recommendedName>
        <fullName evidence="7">UDP-3-O-acylglucosamine N-acyltransferase</fullName>
        <ecNumber evidence="7">2.3.1.191</ecNumber>
    </recommendedName>
</protein>
<dbReference type="InterPro" id="IPR018357">
    <property type="entry name" value="Hexapep_transf_CS"/>
</dbReference>
<dbReference type="RefSeq" id="WP_302722002.1">
    <property type="nucleotide sequence ID" value="NZ_JAULRU010000418.1"/>
</dbReference>
<dbReference type="EC" id="2.3.1.191" evidence="7"/>
<comment type="catalytic activity">
    <reaction evidence="7">
        <text>a UDP-3-O-[(3R)-3-hydroxyacyl]-alpha-D-glucosamine + a (3R)-hydroxyacyl-[ACP] = a UDP-2-N,3-O-bis[(3R)-3-hydroxyacyl]-alpha-D-glucosamine + holo-[ACP] + H(+)</text>
        <dbReference type="Rhea" id="RHEA:53836"/>
        <dbReference type="Rhea" id="RHEA-COMP:9685"/>
        <dbReference type="Rhea" id="RHEA-COMP:9945"/>
        <dbReference type="ChEBI" id="CHEBI:15378"/>
        <dbReference type="ChEBI" id="CHEBI:64479"/>
        <dbReference type="ChEBI" id="CHEBI:78827"/>
        <dbReference type="ChEBI" id="CHEBI:137740"/>
        <dbReference type="ChEBI" id="CHEBI:137748"/>
        <dbReference type="EC" id="2.3.1.191"/>
    </reaction>
</comment>
<dbReference type="Pfam" id="PF04613">
    <property type="entry name" value="LpxD"/>
    <property type="match status" value="1"/>
</dbReference>
<proteinExistence type="inferred from homology"/>
<comment type="caution">
    <text evidence="9">The sequence shown here is derived from an EMBL/GenBank/DDBJ whole genome shotgun (WGS) entry which is preliminary data.</text>
</comment>
<evidence type="ECO:0000256" key="5">
    <source>
        <dbReference type="ARBA" id="ARBA00023098"/>
    </source>
</evidence>
<organism evidence="9 10">
    <name type="scientific">Gilvimarinus gilvus</name>
    <dbReference type="NCBI Taxonomy" id="3058038"/>
    <lineage>
        <taxon>Bacteria</taxon>
        <taxon>Pseudomonadati</taxon>
        <taxon>Pseudomonadota</taxon>
        <taxon>Gammaproteobacteria</taxon>
        <taxon>Cellvibrionales</taxon>
        <taxon>Cellvibrionaceae</taxon>
        <taxon>Gilvimarinus</taxon>
    </lineage>
</organism>
<dbReference type="HAMAP" id="MF_00523">
    <property type="entry name" value="LpxD"/>
    <property type="match status" value="1"/>
</dbReference>
<gene>
    <name evidence="7 9" type="primary">lpxD</name>
    <name evidence="9" type="ORF">SCD92_14880</name>
</gene>
<dbReference type="SUPFAM" id="SSF51161">
    <property type="entry name" value="Trimeric LpxA-like enzymes"/>
    <property type="match status" value="1"/>
</dbReference>
<feature type="active site" description="Proton acceptor" evidence="7">
    <location>
        <position position="241"/>
    </location>
</feature>
<evidence type="ECO:0000256" key="1">
    <source>
        <dbReference type="ARBA" id="ARBA00022516"/>
    </source>
</evidence>
<dbReference type="InterPro" id="IPR007691">
    <property type="entry name" value="LpxD"/>
</dbReference>
<evidence type="ECO:0000259" key="8">
    <source>
        <dbReference type="Pfam" id="PF04613"/>
    </source>
</evidence>
<dbReference type="PANTHER" id="PTHR43378:SF2">
    <property type="entry name" value="UDP-3-O-ACYLGLUCOSAMINE N-ACYLTRANSFERASE 1, MITOCHONDRIAL-RELATED"/>
    <property type="match status" value="1"/>
</dbReference>
<evidence type="ECO:0000256" key="6">
    <source>
        <dbReference type="ARBA" id="ARBA00023315"/>
    </source>
</evidence>
<evidence type="ECO:0000313" key="10">
    <source>
        <dbReference type="Proteomes" id="UP001273505"/>
    </source>
</evidence>
<dbReference type="NCBIfam" id="TIGR01853">
    <property type="entry name" value="lipid_A_lpxD"/>
    <property type="match status" value="1"/>
</dbReference>
<keyword evidence="2 7" id="KW-0441">Lipid A biosynthesis</keyword>
<sequence>MTCYTLRDIAETVGATLRGDAGLTITGIAGLGRAKNDQIGFLAQSRFRQQLSTCKAGAVILREQDADMFSGNLLIVEDPYLAYAKLTRLFDSSYTVSAGIHASAVVAGTARIDAGAEISANAVIGEDVVVGAGASIGPGVVVGDRAQIGAGTRLFANVSVYHDVIIGEHCIVHSNTVIGGDGFGFSPDRERGGWRKIHQLGTVRIGNQVEIGSSTAIDRGALDDTVICDGVIIDNQVHIAHNVVIGENTAIAGNCGFAGSTVVGKNCTFAGAVGVVGHIEIADNVHITGMTMVTKSILEPGNYSSGTSAAPSREWRKNAVRFNQLNELASRVKALENKNEKS</sequence>
<dbReference type="EMBL" id="JAXAFO010000028">
    <property type="protein sequence ID" value="MDX6850655.1"/>
    <property type="molecule type" value="Genomic_DNA"/>
</dbReference>
<evidence type="ECO:0000256" key="4">
    <source>
        <dbReference type="ARBA" id="ARBA00022737"/>
    </source>
</evidence>
<evidence type="ECO:0000313" key="9">
    <source>
        <dbReference type="EMBL" id="MDX6850655.1"/>
    </source>
</evidence>
<keyword evidence="3 7" id="KW-0808">Transferase</keyword>
<comment type="similarity">
    <text evidence="7">Belongs to the transferase hexapeptide repeat family. LpxD subfamily.</text>
</comment>
<dbReference type="Gene3D" id="2.160.10.10">
    <property type="entry name" value="Hexapeptide repeat proteins"/>
    <property type="match status" value="1"/>
</dbReference>
<dbReference type="NCBIfam" id="NF002060">
    <property type="entry name" value="PRK00892.1"/>
    <property type="match status" value="1"/>
</dbReference>